<reference evidence="2 4" key="3">
    <citation type="journal article" date="2020" name="Biotechnol. Biofuels">
        <title>New insights from the biogas microbiome by comprehensive genome-resolved metagenomics of nearly 1600 species originating from multiple anaerobic digesters.</title>
        <authorList>
            <person name="Campanaro S."/>
            <person name="Treu L."/>
            <person name="Rodriguez-R L.M."/>
            <person name="Kovalovszki A."/>
            <person name="Ziels R.M."/>
            <person name="Maus I."/>
            <person name="Zhu X."/>
            <person name="Kougias P.G."/>
            <person name="Basile A."/>
            <person name="Luo G."/>
            <person name="Schluter A."/>
            <person name="Konstantinidis K.T."/>
            <person name="Angelidaki I."/>
        </authorList>
    </citation>
    <scope>NUCLEOTIDE SEQUENCE [LARGE SCALE GENOMIC DNA]</scope>
    <source>
        <strain evidence="2">AS22ysBPME_46</strain>
    </source>
</reference>
<dbReference type="GeneID" id="53687364"/>
<dbReference type="EMBL" id="CP032683">
    <property type="protein sequence ID" value="AYK14558.1"/>
    <property type="molecule type" value="Genomic_DNA"/>
</dbReference>
<evidence type="ECO:0000313" key="4">
    <source>
        <dbReference type="Proteomes" id="UP000585579"/>
    </source>
</evidence>
<dbReference type="KEGG" id="mfz:AOB57_004530"/>
<organism evidence="1 3">
    <name type="scientific">Methanosarcina flavescens</name>
    <dbReference type="NCBI Taxonomy" id="1715806"/>
    <lineage>
        <taxon>Archaea</taxon>
        <taxon>Methanobacteriati</taxon>
        <taxon>Methanobacteriota</taxon>
        <taxon>Stenosarchaea group</taxon>
        <taxon>Methanomicrobia</taxon>
        <taxon>Methanosarcinales</taxon>
        <taxon>Methanosarcinaceae</taxon>
        <taxon>Methanosarcina</taxon>
    </lineage>
</organism>
<dbReference type="Proteomes" id="UP000053087">
    <property type="component" value="Chromosome"/>
</dbReference>
<keyword evidence="3" id="KW-1185">Reference proteome</keyword>
<dbReference type="InterPro" id="IPR014903">
    <property type="entry name" value="DUF1796"/>
</dbReference>
<name>A0A660HQL8_9EURY</name>
<dbReference type="RefSeq" id="WP_054299209.1">
    <property type="nucleotide sequence ID" value="NZ_CP032683.1"/>
</dbReference>
<accession>A0A660HQL8</accession>
<reference evidence="1" key="2">
    <citation type="submission" date="2018-10" db="EMBL/GenBank/DDBJ databases">
        <authorList>
            <person name="Fischer M.A."/>
            <person name="Kern T."/>
            <person name="Deppenmeier U."/>
            <person name="Schmitz R.A."/>
            <person name="Rother M."/>
        </authorList>
    </citation>
    <scope>NUCLEOTIDE SEQUENCE</scope>
    <source>
        <strain evidence="1">E03.2</strain>
    </source>
</reference>
<protein>
    <submittedName>
        <fullName evidence="1">Uncharacterized protein</fullName>
    </submittedName>
</protein>
<dbReference type="AlphaFoldDB" id="A0A660HQL8"/>
<dbReference type="Proteomes" id="UP000585579">
    <property type="component" value="Unassembled WGS sequence"/>
</dbReference>
<evidence type="ECO:0000313" key="3">
    <source>
        <dbReference type="Proteomes" id="UP000053087"/>
    </source>
</evidence>
<dbReference type="EMBL" id="JAAYQL010000056">
    <property type="protein sequence ID" value="NLK33009.1"/>
    <property type="molecule type" value="Genomic_DNA"/>
</dbReference>
<gene>
    <name evidence="1" type="ORF">AOB57_004530</name>
    <name evidence="2" type="ORF">GX302_09345</name>
</gene>
<dbReference type="Pfam" id="PF08795">
    <property type="entry name" value="DUF1796"/>
    <property type="match status" value="1"/>
</dbReference>
<sequence length="368" mass="42403">MNSSDEVVGSLGQDLRSGQSYDFAVSLGAACIVASKMEQNSLRLFAGPFDWIVGSPERVNYLIKNNFESFFRYENLEIEGRRDGKFLVRDRLNWLLSVHDFKELGSKISRSEYSKVMEKYNRRINRFYEWCRRSENALFVIFVGSEEDLQDVYRIKETISSGFPQLDFDILVVYLCSEKISEINKIDDNIYLARVYHDESNWPGSDLHWKNILSHFSINFSHKTIYLSKVLPLKNNRLDFKNSHGKHHDDKNRFVYLGLSNPEPHGRWSVGNKTRIGLKVNTKPEKMIVKCGSYKNNSSLVYINGKCAGSMDFTKGGYSHEFDLKDIDMENGCLVIDFIHESPISPLSIGESADSRMLAVLFDEIKFS</sequence>
<evidence type="ECO:0000313" key="2">
    <source>
        <dbReference type="EMBL" id="NLK33009.1"/>
    </source>
</evidence>
<dbReference type="OrthoDB" id="130722at2157"/>
<evidence type="ECO:0000313" key="1">
    <source>
        <dbReference type="EMBL" id="AYK14558.1"/>
    </source>
</evidence>
<reference evidence="1 3" key="1">
    <citation type="journal article" date="2016" name="Int. J. Syst. Evol. Microbiol.">
        <title>Methanosarcina flavescens sp. nov., a methanogenic archaeon isolated from a full-scale anaerobic digester.</title>
        <authorList>
            <person name="Kern T."/>
            <person name="Fischer M.A."/>
            <person name="Deppenmeier U."/>
            <person name="Schmitz R.A."/>
            <person name="Rother M."/>
        </authorList>
    </citation>
    <scope>NUCLEOTIDE SEQUENCE [LARGE SCALE GENOMIC DNA]</scope>
    <source>
        <strain evidence="1 3">E03.2</strain>
    </source>
</reference>
<proteinExistence type="predicted"/>